<feature type="region of interest" description="Disordered" evidence="9">
    <location>
        <begin position="395"/>
        <end position="445"/>
    </location>
</feature>
<evidence type="ECO:0000256" key="4">
    <source>
        <dbReference type="ARBA" id="ARBA00022989"/>
    </source>
</evidence>
<evidence type="ECO:0000256" key="7">
    <source>
        <dbReference type="ARBA" id="ARBA00037472"/>
    </source>
</evidence>
<name>K0KI81_WICCF</name>
<gene>
    <name evidence="11" type="primary">RSB2</name>
    <name evidence="11" type="ORF">BN7_1411</name>
</gene>
<feature type="transmembrane region" description="Helical" evidence="10">
    <location>
        <begin position="237"/>
        <end position="261"/>
    </location>
</feature>
<keyword evidence="5" id="KW-0445">Lipid transport</keyword>
<dbReference type="PANTHER" id="PTHR31465">
    <property type="entry name" value="PROTEIN RTA1-RELATED"/>
    <property type="match status" value="1"/>
</dbReference>
<keyword evidence="12" id="KW-1185">Reference proteome</keyword>
<dbReference type="InterPro" id="IPR007568">
    <property type="entry name" value="RTA1"/>
</dbReference>
<evidence type="ECO:0000256" key="5">
    <source>
        <dbReference type="ARBA" id="ARBA00023055"/>
    </source>
</evidence>
<accession>K0KI81</accession>
<feature type="compositionally biased region" description="Polar residues" evidence="9">
    <location>
        <begin position="428"/>
        <end position="445"/>
    </location>
</feature>
<dbReference type="FunCoup" id="K0KI81">
    <property type="interactions" value="52"/>
</dbReference>
<feature type="transmembrane region" description="Helical" evidence="10">
    <location>
        <begin position="200"/>
        <end position="225"/>
    </location>
</feature>
<dbReference type="eggNOG" id="ENOG502QU4U">
    <property type="taxonomic scope" value="Eukaryota"/>
</dbReference>
<feature type="transmembrane region" description="Helical" evidence="10">
    <location>
        <begin position="101"/>
        <end position="121"/>
    </location>
</feature>
<proteinExistence type="inferred from homology"/>
<dbReference type="PANTHER" id="PTHR31465:SF9">
    <property type="entry name" value="SPHINGOID LONG-CHAIN BASE TRANSPORTER RSB1"/>
    <property type="match status" value="1"/>
</dbReference>
<organism evidence="11 12">
    <name type="scientific">Wickerhamomyces ciferrii (strain ATCC 14091 / BCRC 22168 / CBS 111 / JCM 3599 / NBRC 0793 / NRRL Y-1031 F-60-10)</name>
    <name type="common">Yeast</name>
    <name type="synonym">Pichia ciferrii</name>
    <dbReference type="NCBI Taxonomy" id="1206466"/>
    <lineage>
        <taxon>Eukaryota</taxon>
        <taxon>Fungi</taxon>
        <taxon>Dikarya</taxon>
        <taxon>Ascomycota</taxon>
        <taxon>Saccharomycotina</taxon>
        <taxon>Saccharomycetes</taxon>
        <taxon>Phaffomycetales</taxon>
        <taxon>Wickerhamomycetaceae</taxon>
        <taxon>Wickerhamomyces</taxon>
    </lineage>
</organism>
<evidence type="ECO:0000256" key="6">
    <source>
        <dbReference type="ARBA" id="ARBA00023136"/>
    </source>
</evidence>
<evidence type="ECO:0000256" key="1">
    <source>
        <dbReference type="ARBA" id="ARBA00004651"/>
    </source>
</evidence>
<sequence>MTSTTNFDKVFTTLSSQISSASKILATASAKNIVYPESKTLAGLQASYAYYSNQEIIATATQSQVIQSASSIAAQASGTLQEIYESNNLYGGMTPSKGGNLALAIIMGIFFVVHSGLGLWFKQWWFGTAFFCGCGLEMAGYIGRTLSNDNYTILNYFLVQIICLTIAPAFIMGGIYILLTKFIMIYGIKFALVKPIMLYSYIFIFCDVVSLVIQAAGGGIAAVSLVENESSLSGTHVMVAGLAFQVFSMSIYIFLYLHYFYKIKFFNKREHLKLESEFNPKYAELRSKRIFQIFPFVVFLAVIFVYVRCIYRVVELAEGWDGFLITHEVYFMILDALMMGLAIIILIFFHPGFVFGRNTKIPVKGLANYNKSKDQEEQAIVSSQGDERFNKNDELENENYSNDDSNDVHDHETKGVQEPDYYHEATDGNVQESNGYVDTRPNVAN</sequence>
<dbReference type="GO" id="GO:0006869">
    <property type="term" value="P:lipid transport"/>
    <property type="evidence" value="ECO:0007669"/>
    <property type="project" value="UniProtKB-KW"/>
</dbReference>
<evidence type="ECO:0000256" key="2">
    <source>
        <dbReference type="ARBA" id="ARBA00009969"/>
    </source>
</evidence>
<feature type="transmembrane region" description="Helical" evidence="10">
    <location>
        <begin position="153"/>
        <end position="179"/>
    </location>
</feature>
<dbReference type="STRING" id="1206466.K0KI81"/>
<evidence type="ECO:0000313" key="12">
    <source>
        <dbReference type="Proteomes" id="UP000009328"/>
    </source>
</evidence>
<reference evidence="11 12" key="1">
    <citation type="journal article" date="2012" name="Eukaryot. Cell">
        <title>Draft genome sequence of Wickerhamomyces ciferrii NRRL Y-1031 F-60-10.</title>
        <authorList>
            <person name="Schneider J."/>
            <person name="Andrea H."/>
            <person name="Blom J."/>
            <person name="Jaenicke S."/>
            <person name="Ruckert C."/>
            <person name="Schorsch C."/>
            <person name="Szczepanowski R."/>
            <person name="Farwick M."/>
            <person name="Goesmann A."/>
            <person name="Puhler A."/>
            <person name="Schaffer S."/>
            <person name="Tauch A."/>
            <person name="Kohler T."/>
            <person name="Brinkrolf K."/>
        </authorList>
    </citation>
    <scope>NUCLEOTIDE SEQUENCE [LARGE SCALE GENOMIC DNA]</scope>
    <source>
        <strain evidence="12">ATCC 14091 / BCRC 22168 / CBS 111 / JCM 3599 / NBRC 0793 / NRRL Y-1031 F-60-10</strain>
    </source>
</reference>
<dbReference type="Proteomes" id="UP000009328">
    <property type="component" value="Unassembled WGS sequence"/>
</dbReference>
<evidence type="ECO:0000256" key="3">
    <source>
        <dbReference type="ARBA" id="ARBA00022692"/>
    </source>
</evidence>
<comment type="function">
    <text evidence="7">Catalyzes the ATP-dependent translocation of sphingoid long-chain bases (LCBs) from the cytoplasmic site toward the extracytoplasmic side of the membrane (flip-flop). Involved in the establishment of the functional lipid asymmetry of the plasma membrane. Regulates intracellular levels of LCBs, sphingolipid precursors that are growth inhibitory at increased levels.</text>
</comment>
<dbReference type="InParanoid" id="K0KI81"/>
<comment type="similarity">
    <text evidence="2">Belongs to the lipid-translocating exporter (LTE) (TC 9.A.26.1) family.</text>
</comment>
<dbReference type="Pfam" id="PF04479">
    <property type="entry name" value="RTA1"/>
    <property type="match status" value="1"/>
</dbReference>
<comment type="caution">
    <text evidence="11">The sequence shown here is derived from an EMBL/GenBank/DDBJ whole genome shotgun (WGS) entry which is preliminary data.</text>
</comment>
<dbReference type="GO" id="GO:0000324">
    <property type="term" value="C:fungal-type vacuole"/>
    <property type="evidence" value="ECO:0007669"/>
    <property type="project" value="TreeGrafter"/>
</dbReference>
<evidence type="ECO:0000256" key="8">
    <source>
        <dbReference type="ARBA" id="ARBA00041117"/>
    </source>
</evidence>
<feature type="transmembrane region" description="Helical" evidence="10">
    <location>
        <begin position="290"/>
        <end position="314"/>
    </location>
</feature>
<comment type="subcellular location">
    <subcellularLocation>
        <location evidence="1">Cell membrane</location>
        <topology evidence="1">Multi-pass membrane protein</topology>
    </subcellularLocation>
</comment>
<protein>
    <recommendedName>
        <fullName evidence="8">Sphingoid long-chain base transporter RSB1</fullName>
    </recommendedName>
</protein>
<keyword evidence="3 10" id="KW-0812">Transmembrane</keyword>
<keyword evidence="6 10" id="KW-0472">Membrane</keyword>
<dbReference type="GO" id="GO:0005886">
    <property type="term" value="C:plasma membrane"/>
    <property type="evidence" value="ECO:0007669"/>
    <property type="project" value="UniProtKB-SubCell"/>
</dbReference>
<evidence type="ECO:0000256" key="10">
    <source>
        <dbReference type="SAM" id="Phobius"/>
    </source>
</evidence>
<keyword evidence="5" id="KW-0813">Transport</keyword>
<dbReference type="AlphaFoldDB" id="K0KI81"/>
<feature type="compositionally biased region" description="Basic and acidic residues" evidence="9">
    <location>
        <begin position="406"/>
        <end position="426"/>
    </location>
</feature>
<evidence type="ECO:0000256" key="9">
    <source>
        <dbReference type="SAM" id="MobiDB-lite"/>
    </source>
</evidence>
<evidence type="ECO:0000313" key="11">
    <source>
        <dbReference type="EMBL" id="CCH41872.1"/>
    </source>
</evidence>
<keyword evidence="4 10" id="KW-1133">Transmembrane helix</keyword>
<feature type="transmembrane region" description="Helical" evidence="10">
    <location>
        <begin position="329"/>
        <end position="349"/>
    </location>
</feature>
<dbReference type="EMBL" id="CAIF01000029">
    <property type="protein sequence ID" value="CCH41872.1"/>
    <property type="molecule type" value="Genomic_DNA"/>
</dbReference>
<dbReference type="HOGENOM" id="CLU_033465_6_3_1"/>